<feature type="domain" description="Putative auto-transporter adhesin head GIN" evidence="2">
    <location>
        <begin position="40"/>
        <end position="222"/>
    </location>
</feature>
<sequence length="238" mass="25478">MKRIVILCTCLLLWIGCSRSFPVIKGDNSIISKERNLPSYSQINLECSADIILTKGQVGNITLKASQNIEPYVITEVTNGVLTIKLSPDFSFQFTRKLELYIPVDESLSKISVSGSGDISSREQLHVKNLTCKVVGSGDIDLSLQADSLSVSIKGSGDMDIKGTTGTLDVTIAGSGDFQADELITKQATASISGSGDVELYVTELLSAIIRGSGDITIKGNPKKVDVQTKGSGRVRYL</sequence>
<dbReference type="OrthoDB" id="5585143at2"/>
<evidence type="ECO:0000313" key="3">
    <source>
        <dbReference type="EMBL" id="ATA87817.1"/>
    </source>
</evidence>
<name>A0A250FV43_9FLAO</name>
<dbReference type="RefSeq" id="WP_095911013.1">
    <property type="nucleotide sequence ID" value="NZ_CP022386.1"/>
</dbReference>
<dbReference type="Proteomes" id="UP000217250">
    <property type="component" value="Chromosome"/>
</dbReference>
<evidence type="ECO:0000313" key="4">
    <source>
        <dbReference type="Proteomes" id="UP000217250"/>
    </source>
</evidence>
<accession>A0A250FV43</accession>
<keyword evidence="1" id="KW-0732">Signal</keyword>
<feature type="chain" id="PRO_5012987501" evidence="1">
    <location>
        <begin position="21"/>
        <end position="238"/>
    </location>
</feature>
<gene>
    <name evidence="3" type="ORF">CGC50_12185</name>
</gene>
<dbReference type="KEGG" id="cgh:CGC50_12185"/>
<dbReference type="GeneID" id="84809293"/>
<dbReference type="InterPro" id="IPR021255">
    <property type="entry name" value="DUF2807"/>
</dbReference>
<reference evidence="4" key="1">
    <citation type="submission" date="2017-06" db="EMBL/GenBank/DDBJ databases">
        <title>Capnocytophaga spp. assemblies.</title>
        <authorList>
            <person name="Gulvik C.A."/>
        </authorList>
    </citation>
    <scope>NUCLEOTIDE SEQUENCE [LARGE SCALE GENOMIC DNA]</scope>
    <source>
        <strain evidence="4">H1496</strain>
    </source>
</reference>
<proteinExistence type="predicted"/>
<dbReference type="PANTHER" id="PTHR39200:SF1">
    <property type="entry name" value="AUTO-TRANSPORTER ADHESIN HEAD GIN DOMAIN-CONTAINING PROTEIN-RELATED"/>
    <property type="match status" value="1"/>
</dbReference>
<dbReference type="Pfam" id="PF10988">
    <property type="entry name" value="DUF2807"/>
    <property type="match status" value="1"/>
</dbReference>
<dbReference type="AlphaFoldDB" id="A0A250FV43"/>
<dbReference type="EMBL" id="CP022386">
    <property type="protein sequence ID" value="ATA87817.1"/>
    <property type="molecule type" value="Genomic_DNA"/>
</dbReference>
<organism evidence="3 4">
    <name type="scientific">Capnocytophaga gingivalis</name>
    <dbReference type="NCBI Taxonomy" id="1017"/>
    <lineage>
        <taxon>Bacteria</taxon>
        <taxon>Pseudomonadati</taxon>
        <taxon>Bacteroidota</taxon>
        <taxon>Flavobacteriia</taxon>
        <taxon>Flavobacteriales</taxon>
        <taxon>Flavobacteriaceae</taxon>
        <taxon>Capnocytophaga</taxon>
    </lineage>
</organism>
<evidence type="ECO:0000256" key="1">
    <source>
        <dbReference type="SAM" id="SignalP"/>
    </source>
</evidence>
<dbReference type="PROSITE" id="PS51257">
    <property type="entry name" value="PROKAR_LIPOPROTEIN"/>
    <property type="match status" value="1"/>
</dbReference>
<feature type="signal peptide" evidence="1">
    <location>
        <begin position="1"/>
        <end position="20"/>
    </location>
</feature>
<dbReference type="PANTHER" id="PTHR39200">
    <property type="entry name" value="HYPOTHETICAL EXPORTED PROTEIN"/>
    <property type="match status" value="1"/>
</dbReference>
<dbReference type="Gene3D" id="2.160.20.120">
    <property type="match status" value="1"/>
</dbReference>
<protein>
    <submittedName>
        <fullName evidence="3">DUF2807 domain-containing protein</fullName>
    </submittedName>
</protein>
<evidence type="ECO:0000259" key="2">
    <source>
        <dbReference type="Pfam" id="PF10988"/>
    </source>
</evidence>